<organism evidence="1 2">
    <name type="scientific">Rotaria socialis</name>
    <dbReference type="NCBI Taxonomy" id="392032"/>
    <lineage>
        <taxon>Eukaryota</taxon>
        <taxon>Metazoa</taxon>
        <taxon>Spiralia</taxon>
        <taxon>Gnathifera</taxon>
        <taxon>Rotifera</taxon>
        <taxon>Eurotatoria</taxon>
        <taxon>Bdelloidea</taxon>
        <taxon>Philodinida</taxon>
        <taxon>Philodinidae</taxon>
        <taxon>Rotaria</taxon>
    </lineage>
</organism>
<reference evidence="1" key="1">
    <citation type="submission" date="2021-02" db="EMBL/GenBank/DDBJ databases">
        <authorList>
            <person name="Nowell W R."/>
        </authorList>
    </citation>
    <scope>NUCLEOTIDE SEQUENCE</scope>
</reference>
<accession>A0A822AWG6</accession>
<evidence type="ECO:0000313" key="2">
    <source>
        <dbReference type="Proteomes" id="UP000663848"/>
    </source>
</evidence>
<protein>
    <submittedName>
        <fullName evidence="1">Uncharacterized protein</fullName>
    </submittedName>
</protein>
<feature type="non-terminal residue" evidence="1">
    <location>
        <position position="55"/>
    </location>
</feature>
<evidence type="ECO:0000313" key="1">
    <source>
        <dbReference type="EMBL" id="CAF5007690.1"/>
    </source>
</evidence>
<gene>
    <name evidence="1" type="ORF">QYT958_LOCUS38780</name>
</gene>
<dbReference type="Proteomes" id="UP000663848">
    <property type="component" value="Unassembled WGS sequence"/>
</dbReference>
<name>A0A822AWG6_9BILA</name>
<dbReference type="EMBL" id="CAJOBR010034635">
    <property type="protein sequence ID" value="CAF5007690.1"/>
    <property type="molecule type" value="Genomic_DNA"/>
</dbReference>
<sequence length="55" mass="6100">MVEEQDIPDARHIEPSQVATYESVKYQDILDDLVTVTDQDVLSHVQAAAANETTV</sequence>
<feature type="non-terminal residue" evidence="1">
    <location>
        <position position="1"/>
    </location>
</feature>
<dbReference type="AlphaFoldDB" id="A0A822AWG6"/>
<comment type="caution">
    <text evidence="1">The sequence shown here is derived from an EMBL/GenBank/DDBJ whole genome shotgun (WGS) entry which is preliminary data.</text>
</comment>
<proteinExistence type="predicted"/>